<proteinExistence type="inferred from homology"/>
<reference evidence="11 12" key="1">
    <citation type="submission" date="2018-12" db="EMBL/GenBank/DDBJ databases">
        <title>The Draft Genome Sequence of the Soil Bacterium Pedobacter tournemirensis R1.</title>
        <authorList>
            <person name="He J."/>
        </authorList>
    </citation>
    <scope>NUCLEOTIDE SEQUENCE [LARGE SCALE GENOMIC DNA]</scope>
    <source>
        <strain evidence="11 12">R1</strain>
    </source>
</reference>
<evidence type="ECO:0000313" key="12">
    <source>
        <dbReference type="Proteomes" id="UP000290848"/>
    </source>
</evidence>
<accession>A0A4Q0M9Y5</accession>
<comment type="catalytic activity">
    <reaction evidence="8">
        <text>DNA(n) + a 2'-deoxyribonucleoside 5'-triphosphate = DNA(n+1) + diphosphate</text>
        <dbReference type="Rhea" id="RHEA:22508"/>
        <dbReference type="Rhea" id="RHEA-COMP:17339"/>
        <dbReference type="Rhea" id="RHEA-COMP:17340"/>
        <dbReference type="ChEBI" id="CHEBI:33019"/>
        <dbReference type="ChEBI" id="CHEBI:61560"/>
        <dbReference type="ChEBI" id="CHEBI:173112"/>
        <dbReference type="EC" id="2.7.7.7"/>
    </reaction>
</comment>
<dbReference type="Proteomes" id="UP000290848">
    <property type="component" value="Unassembled WGS sequence"/>
</dbReference>
<evidence type="ECO:0000259" key="10">
    <source>
        <dbReference type="Pfam" id="PF21694"/>
    </source>
</evidence>
<evidence type="ECO:0000256" key="5">
    <source>
        <dbReference type="ARBA" id="ARBA00022705"/>
    </source>
</evidence>
<keyword evidence="4 11" id="KW-0548">Nucleotidyltransferase</keyword>
<evidence type="ECO:0000256" key="7">
    <source>
        <dbReference type="ARBA" id="ARBA00034754"/>
    </source>
</evidence>
<evidence type="ECO:0000256" key="1">
    <source>
        <dbReference type="ARBA" id="ARBA00012417"/>
    </source>
</evidence>
<dbReference type="Gene3D" id="1.20.272.10">
    <property type="match status" value="1"/>
</dbReference>
<dbReference type="AlphaFoldDB" id="A0A4Q0M9Y5"/>
<dbReference type="GO" id="GO:0003677">
    <property type="term" value="F:DNA binding"/>
    <property type="evidence" value="ECO:0007669"/>
    <property type="project" value="InterPro"/>
</dbReference>
<name>A0A4Q0M9Y5_9SPHI</name>
<dbReference type="PANTHER" id="PTHR34388">
    <property type="entry name" value="DNA POLYMERASE III SUBUNIT DELTA"/>
    <property type="match status" value="1"/>
</dbReference>
<dbReference type="EC" id="2.7.7.7" evidence="1"/>
<evidence type="ECO:0000256" key="8">
    <source>
        <dbReference type="ARBA" id="ARBA00049244"/>
    </source>
</evidence>
<feature type="domain" description="DNA polymerase III delta subunit-like C-terminal" evidence="10">
    <location>
        <begin position="216"/>
        <end position="320"/>
    </location>
</feature>
<dbReference type="Gene3D" id="3.40.50.300">
    <property type="entry name" value="P-loop containing nucleotide triphosphate hydrolases"/>
    <property type="match status" value="1"/>
</dbReference>
<protein>
    <recommendedName>
        <fullName evidence="2">DNA polymerase III subunit delta</fullName>
        <ecNumber evidence="1">2.7.7.7</ecNumber>
    </recommendedName>
</protein>
<evidence type="ECO:0000256" key="4">
    <source>
        <dbReference type="ARBA" id="ARBA00022695"/>
    </source>
</evidence>
<evidence type="ECO:0000256" key="6">
    <source>
        <dbReference type="ARBA" id="ARBA00022932"/>
    </source>
</evidence>
<evidence type="ECO:0000259" key="9">
    <source>
        <dbReference type="Pfam" id="PF06144"/>
    </source>
</evidence>
<dbReference type="PANTHER" id="PTHR34388:SF1">
    <property type="entry name" value="DNA POLYMERASE III SUBUNIT DELTA"/>
    <property type="match status" value="1"/>
</dbReference>
<dbReference type="InterPro" id="IPR008921">
    <property type="entry name" value="DNA_pol3_clamp-load_cplx_C"/>
</dbReference>
<dbReference type="EMBL" id="RXOC01000006">
    <property type="protein sequence ID" value="RXF69793.1"/>
    <property type="molecule type" value="Genomic_DNA"/>
</dbReference>
<keyword evidence="6" id="KW-0239">DNA-directed DNA polymerase</keyword>
<comment type="caution">
    <text evidence="11">The sequence shown here is derived from an EMBL/GenBank/DDBJ whole genome shotgun (WGS) entry which is preliminary data.</text>
</comment>
<feature type="domain" description="DNA polymerase III delta N-terminal" evidence="9">
    <location>
        <begin position="19"/>
        <end position="142"/>
    </location>
</feature>
<organism evidence="11 12">
    <name type="scientific">Arcticibacter tournemirensis</name>
    <dbReference type="NCBI Taxonomy" id="699437"/>
    <lineage>
        <taxon>Bacteria</taxon>
        <taxon>Pseudomonadati</taxon>
        <taxon>Bacteroidota</taxon>
        <taxon>Sphingobacteriia</taxon>
        <taxon>Sphingobacteriales</taxon>
        <taxon>Sphingobacteriaceae</taxon>
        <taxon>Arcticibacter</taxon>
    </lineage>
</organism>
<dbReference type="Pfam" id="PF21694">
    <property type="entry name" value="DNA_pol3_delta_C"/>
    <property type="match status" value="1"/>
</dbReference>
<dbReference type="GO" id="GO:0009360">
    <property type="term" value="C:DNA polymerase III complex"/>
    <property type="evidence" value="ECO:0007669"/>
    <property type="project" value="InterPro"/>
</dbReference>
<dbReference type="SUPFAM" id="SSF48019">
    <property type="entry name" value="post-AAA+ oligomerization domain-like"/>
    <property type="match status" value="1"/>
</dbReference>
<evidence type="ECO:0000256" key="3">
    <source>
        <dbReference type="ARBA" id="ARBA00022679"/>
    </source>
</evidence>
<dbReference type="Gene3D" id="1.10.8.60">
    <property type="match status" value="1"/>
</dbReference>
<dbReference type="GO" id="GO:0006261">
    <property type="term" value="P:DNA-templated DNA replication"/>
    <property type="evidence" value="ECO:0007669"/>
    <property type="project" value="TreeGrafter"/>
</dbReference>
<comment type="similarity">
    <text evidence="7">Belongs to the DNA polymerase HolA subunit family.</text>
</comment>
<evidence type="ECO:0000313" key="11">
    <source>
        <dbReference type="EMBL" id="RXF69793.1"/>
    </source>
</evidence>
<dbReference type="RefSeq" id="WP_128769495.1">
    <property type="nucleotide sequence ID" value="NZ_RXOC01000006.1"/>
</dbReference>
<dbReference type="NCBIfam" id="TIGR01128">
    <property type="entry name" value="holA"/>
    <property type="match status" value="1"/>
</dbReference>
<dbReference type="GO" id="GO:0003887">
    <property type="term" value="F:DNA-directed DNA polymerase activity"/>
    <property type="evidence" value="ECO:0007669"/>
    <property type="project" value="UniProtKB-KW"/>
</dbReference>
<dbReference type="InterPro" id="IPR010372">
    <property type="entry name" value="DNA_pol3_delta_N"/>
</dbReference>
<dbReference type="InterPro" id="IPR005790">
    <property type="entry name" value="DNA_polIII_delta"/>
</dbReference>
<dbReference type="SUPFAM" id="SSF52540">
    <property type="entry name" value="P-loop containing nucleoside triphosphate hydrolases"/>
    <property type="match status" value="1"/>
</dbReference>
<keyword evidence="3 11" id="KW-0808">Transferase</keyword>
<sequence>MTVAALLNDLKARKFKPVYLFHGEEPFYIDLFSDYIEKNLLTDAEKGFNQTVLYGRDTDIMTVLNSAKRFPMMSDYQLVLIKEAQDMKWGKETDDKKSGDPFLAYLEKPLASTILVFCYKHGKFDKRKKTYKAIEKNGVVFESAVIYENKVPAWVEDFVREKAYRINPRAAALIAEYLGNDLSKISNELEKLMLNIPKGNEISVDDVQNNIGISKEYNVFELQDALAKRDILKANRIINYFGSNTKANPIQMVLGALNTWFTKILKYHYITDRSPQTLAKELGVNPYFIKDYDLAAKSFNLSRTFEVISYLREYDLKTKGVDATGNTEDGDLLKELIFKILH</sequence>
<dbReference type="InterPro" id="IPR048466">
    <property type="entry name" value="DNA_pol3_delta-like_C"/>
</dbReference>
<dbReference type="Pfam" id="PF06144">
    <property type="entry name" value="DNA_pol3_delta"/>
    <property type="match status" value="1"/>
</dbReference>
<gene>
    <name evidence="11" type="primary">holA</name>
    <name evidence="11" type="ORF">EKH83_11120</name>
</gene>
<keyword evidence="5" id="KW-0235">DNA replication</keyword>
<dbReference type="InterPro" id="IPR027417">
    <property type="entry name" value="P-loop_NTPase"/>
</dbReference>
<evidence type="ECO:0000256" key="2">
    <source>
        <dbReference type="ARBA" id="ARBA00017703"/>
    </source>
</evidence>